<keyword evidence="5" id="KW-1185">Reference proteome</keyword>
<dbReference type="AlphaFoldDB" id="T1IWX2"/>
<feature type="compositionally biased region" description="Basic and acidic residues" evidence="2">
    <location>
        <begin position="65"/>
        <end position="83"/>
    </location>
</feature>
<reference evidence="4" key="2">
    <citation type="submission" date="2015-02" db="UniProtKB">
        <authorList>
            <consortium name="EnsemblMetazoa"/>
        </authorList>
    </citation>
    <scope>IDENTIFICATION</scope>
</reference>
<dbReference type="InterPro" id="IPR022771">
    <property type="entry name" value="WAPL_C"/>
</dbReference>
<feature type="compositionally biased region" description="Polar residues" evidence="2">
    <location>
        <begin position="51"/>
        <end position="63"/>
    </location>
</feature>
<feature type="compositionally biased region" description="Basic and acidic residues" evidence="2">
    <location>
        <begin position="848"/>
        <end position="861"/>
    </location>
</feature>
<evidence type="ECO:0000256" key="1">
    <source>
        <dbReference type="ARBA" id="ARBA00006854"/>
    </source>
</evidence>
<dbReference type="Pfam" id="PF07814">
    <property type="entry name" value="WAPL"/>
    <property type="match status" value="2"/>
</dbReference>
<sequence length="915" mass="102608">MASRFGNRTYGRQNKVCAPSIQFEKTFVSDKTGNRPSAAKSTGMLHKWGKTSFTSTRSNQLLNGQKEKEKSKQEEQFKKPKLELDDDPFSFGDTDPAEPRKHSTKNTSKSSSSNVTKSDNKVTLPFRKPNKFFKSGNRSALNSFHGTIAPYCKESKNTPLANAVFDQMCPDLGSCCAPMQNVDLLDELMDDSPSNSSKGDDDEDFLVVNKGKTKRLMKSASQEEEGPSTRSRSTKNPDVVFDTRGMSLDDERTRDQIWSSLLASPAPKCSDVSESSVVESRECELQPEMESFESKEDEKMLADVENVDDIVEEDENVDEFVEENKNVDEIVEENENVDEIVEGNENVDEIVEENENVGEIMEENENIDENVDLEISFISDVAPTKTDSPANSLDFDFLDSGEEDSDTQVLMTSDSQSTNCNSQLSSSQSSQPVLKTRRIFNSPKKTLYKHRPWHVDEEPQETQETNTSNHNLTIADEFDEEDTANLRLVRVTTTSVRSDDESVTSVRCSKKLKELYKVVRNVKQAHQCHESGETQEFNDDIEYLLGGLQNTIPVSMRCLSILSLASKCMAPGFRMHLRAEGTISQIFSALTDAPADSNVSLCTATLMFVLSQDRLNMDLDKGSLELMLQLLESDSTGAVQIATKVCSEKDMRELDRNRIKVRELCEEVQRKGKGHAKHLNLDHITVTLMNNENQLYLIDCKNSSLIESMVKVLKICIVALPSYAIEDKCEKDTSGFTLMNCILSLLKVFLNLTNDNSKGCSRIGEEEGLIEVALHCMLHISKMIPPDQVFDLLVLMLGMLINLMEQCTYNRKRLLETQVTSTEGKKTPAVKILVDLFLEREQMAQREQVRTDRLLDGKGDQDSDDETDGATSSQNIQDIELTITKALQKAGKHMEDSMVAAYVSLLLGCFIEDNE</sequence>
<comment type="similarity">
    <text evidence="1">Belongs to the WAPL family.</text>
</comment>
<dbReference type="PROSITE" id="PS51271">
    <property type="entry name" value="WAPL"/>
    <property type="match status" value="1"/>
</dbReference>
<dbReference type="eggNOG" id="KOG2152">
    <property type="taxonomic scope" value="Eukaryota"/>
</dbReference>
<dbReference type="PANTHER" id="PTHR22100">
    <property type="entry name" value="WINGS APART-LIKE PROTEIN HOMOLOG"/>
    <property type="match status" value="1"/>
</dbReference>
<feature type="compositionally biased region" description="Low complexity" evidence="2">
    <location>
        <begin position="415"/>
        <end position="431"/>
    </location>
</feature>
<feature type="compositionally biased region" description="Low complexity" evidence="2">
    <location>
        <begin position="105"/>
        <end position="117"/>
    </location>
</feature>
<evidence type="ECO:0000256" key="2">
    <source>
        <dbReference type="SAM" id="MobiDB-lite"/>
    </source>
</evidence>
<dbReference type="OMA" id="RYCANIP"/>
<evidence type="ECO:0000313" key="4">
    <source>
        <dbReference type="EnsemblMetazoa" id="SMAR005699-PA"/>
    </source>
</evidence>
<dbReference type="InterPro" id="IPR039874">
    <property type="entry name" value="WAPL"/>
</dbReference>
<feature type="region of interest" description="Disordered" evidence="2">
    <location>
        <begin position="382"/>
        <end position="433"/>
    </location>
</feature>
<accession>T1IWX2</accession>
<evidence type="ECO:0000313" key="5">
    <source>
        <dbReference type="Proteomes" id="UP000014500"/>
    </source>
</evidence>
<feature type="region of interest" description="Disordered" evidence="2">
    <location>
        <begin position="211"/>
        <end position="248"/>
    </location>
</feature>
<feature type="compositionally biased region" description="Acidic residues" evidence="2">
    <location>
        <begin position="396"/>
        <end position="406"/>
    </location>
</feature>
<feature type="domain" description="WAPL" evidence="3">
    <location>
        <begin position="509"/>
        <end position="915"/>
    </location>
</feature>
<evidence type="ECO:0000259" key="3">
    <source>
        <dbReference type="PROSITE" id="PS51271"/>
    </source>
</evidence>
<proteinExistence type="inferred from homology"/>
<dbReference type="InterPro" id="IPR011989">
    <property type="entry name" value="ARM-like"/>
</dbReference>
<protein>
    <recommendedName>
        <fullName evidence="3">WAPL domain-containing protein</fullName>
    </recommendedName>
</protein>
<dbReference type="PANTHER" id="PTHR22100:SF13">
    <property type="entry name" value="WINGS APART-LIKE PROTEIN HOMOLOG"/>
    <property type="match status" value="1"/>
</dbReference>
<feature type="region of interest" description="Disordered" evidence="2">
    <location>
        <begin position="26"/>
        <end position="129"/>
    </location>
</feature>
<organism evidence="4 5">
    <name type="scientific">Strigamia maritima</name>
    <name type="common">European centipede</name>
    <name type="synonym">Geophilus maritimus</name>
    <dbReference type="NCBI Taxonomy" id="126957"/>
    <lineage>
        <taxon>Eukaryota</taxon>
        <taxon>Metazoa</taxon>
        <taxon>Ecdysozoa</taxon>
        <taxon>Arthropoda</taxon>
        <taxon>Myriapoda</taxon>
        <taxon>Chilopoda</taxon>
        <taxon>Pleurostigmophora</taxon>
        <taxon>Geophilomorpha</taxon>
        <taxon>Linotaeniidae</taxon>
        <taxon>Strigamia</taxon>
    </lineage>
</organism>
<name>T1IWX2_STRMM</name>
<dbReference type="STRING" id="126957.T1IWX2"/>
<dbReference type="EMBL" id="JH431634">
    <property type="status" value="NOT_ANNOTATED_CDS"/>
    <property type="molecule type" value="Genomic_DNA"/>
</dbReference>
<dbReference type="Gene3D" id="1.25.10.10">
    <property type="entry name" value="Leucine-rich Repeat Variant"/>
    <property type="match status" value="2"/>
</dbReference>
<dbReference type="EnsemblMetazoa" id="SMAR005699-RA">
    <property type="protein sequence ID" value="SMAR005699-PA"/>
    <property type="gene ID" value="SMAR005699"/>
</dbReference>
<feature type="region of interest" description="Disordered" evidence="2">
    <location>
        <begin position="848"/>
        <end position="874"/>
    </location>
</feature>
<reference evidence="5" key="1">
    <citation type="submission" date="2011-05" db="EMBL/GenBank/DDBJ databases">
        <authorList>
            <person name="Richards S.R."/>
            <person name="Qu J."/>
            <person name="Jiang H."/>
            <person name="Jhangiani S.N."/>
            <person name="Agravi P."/>
            <person name="Goodspeed R."/>
            <person name="Gross S."/>
            <person name="Mandapat C."/>
            <person name="Jackson L."/>
            <person name="Mathew T."/>
            <person name="Pu L."/>
            <person name="Thornton R."/>
            <person name="Saada N."/>
            <person name="Wilczek-Boney K.B."/>
            <person name="Lee S."/>
            <person name="Kovar C."/>
            <person name="Wu Y."/>
            <person name="Scherer S.E."/>
            <person name="Worley K.C."/>
            <person name="Muzny D.M."/>
            <person name="Gibbs R."/>
        </authorList>
    </citation>
    <scope>NUCLEOTIDE SEQUENCE</scope>
    <source>
        <strain evidence="5">Brora</strain>
    </source>
</reference>
<dbReference type="Proteomes" id="UP000014500">
    <property type="component" value="Unassembled WGS sequence"/>
</dbReference>
<dbReference type="InterPro" id="IPR012502">
    <property type="entry name" value="WAPL_dom"/>
</dbReference>
<dbReference type="HOGENOM" id="CLU_001745_1_0_1"/>
<dbReference type="PhylomeDB" id="T1IWX2"/>